<dbReference type="PANTHER" id="PTHR12697">
    <property type="entry name" value="PBS LYASE HEAT-LIKE PROTEIN"/>
    <property type="match status" value="1"/>
</dbReference>
<dbReference type="SUPFAM" id="SSF52540">
    <property type="entry name" value="P-loop containing nucleoside triphosphate hydrolases"/>
    <property type="match status" value="1"/>
</dbReference>
<sequence>MGFPGAWRFDPLSALIGALLALLGVGLLYAIRRPLQARYAALRGRLEQAGQRLRLAAESQYRQWLAEQLPHWIAWSALDPRLARCLIEPVLLPPPPYPSTQIQTLPPEDPVPLRPVLRATRRLFIYGPPGSGRTGALCYLIQEALAGRLDGQAPLPLYVRLPLIEPDPTASPEALLLRFLGRMVPLILRPRLEGMIQTALKDGNALLLLDELDEIPPPRQPEVIRWLGQLVEAYPELRIVVAGDHFPTQPLEGMGFVALPLAPWSRAQVERFLEGWAEATGIPLLDLRERSAAWRRDRIGRWRPADVAAALALGSARPGDPGLYDAILERLLQGITGKTALTMPGARLVLGRVALRLLEEERFQITLEDLEETIRQTLPELAASAARRQMDAAIEALTAPGRPIVPIDEEHGHFRHPLLQAYLAAWAIAQAGDPVPLARHLDDPRWEAVFTFYAALGPMIGIVERALSEPDDAFYTRLLRVAEWIAVASPQAPWRADGMAALARAFLKPGLPPALRRRLAEALVRTRDRGVPVLFHKALRHPDPEIRMAAVRGLGWLGQESDLPFLEQALSDPDPEVRRAAVTALGEHGTEPAMQRLVLLLLEAEEEIRILAAEALRNYPEGPQLLQEATEEADWRVRRAAAFALAGFREEWAKARLEALAREDREWLVRSAAQDALARWAAGREPAPPDLRPVVLEQLGWLIEWAVREGEGVGGGSARQSLYRALERGEPEVQRAALLTLARMGEADDLAAIRAVAFDPRVDALTRDLALRALEAIARRTGARVL</sequence>
<protein>
    <submittedName>
        <fullName evidence="3">Predicted NTPase (NACHT family)</fullName>
    </submittedName>
</protein>
<dbReference type="InterPro" id="IPR027417">
    <property type="entry name" value="P-loop_NTPase"/>
</dbReference>
<evidence type="ECO:0000256" key="1">
    <source>
        <dbReference type="SAM" id="Phobius"/>
    </source>
</evidence>
<accession>A0A212QYA0</accession>
<name>A0A212QYA0_9CHLR</name>
<dbReference type="Gene3D" id="3.40.50.300">
    <property type="entry name" value="P-loop containing nucleotide triphosphate hydrolases"/>
    <property type="match status" value="1"/>
</dbReference>
<reference evidence="4" key="1">
    <citation type="submission" date="2017-06" db="EMBL/GenBank/DDBJ databases">
        <authorList>
            <person name="Varghese N."/>
            <person name="Submissions S."/>
        </authorList>
    </citation>
    <scope>NUCLEOTIDE SEQUENCE [LARGE SCALE GENOMIC DNA]</scope>
    <source>
        <strain evidence="4">JAD2</strain>
    </source>
</reference>
<gene>
    <name evidence="3" type="ORF">SAMN02746019_00008530</name>
</gene>
<dbReference type="PANTHER" id="PTHR12697:SF5">
    <property type="entry name" value="DEOXYHYPUSINE HYDROXYLASE"/>
    <property type="match status" value="1"/>
</dbReference>
<dbReference type="AlphaFoldDB" id="A0A212QYA0"/>
<dbReference type="GO" id="GO:0016491">
    <property type="term" value="F:oxidoreductase activity"/>
    <property type="evidence" value="ECO:0007669"/>
    <property type="project" value="TreeGrafter"/>
</dbReference>
<dbReference type="Proteomes" id="UP000197025">
    <property type="component" value="Unassembled WGS sequence"/>
</dbReference>
<dbReference type="Pfam" id="PF05729">
    <property type="entry name" value="NACHT"/>
    <property type="match status" value="1"/>
</dbReference>
<dbReference type="Pfam" id="PF13646">
    <property type="entry name" value="HEAT_2"/>
    <property type="match status" value="2"/>
</dbReference>
<evidence type="ECO:0000313" key="4">
    <source>
        <dbReference type="Proteomes" id="UP000197025"/>
    </source>
</evidence>
<keyword evidence="4" id="KW-1185">Reference proteome</keyword>
<dbReference type="InterPro" id="IPR016024">
    <property type="entry name" value="ARM-type_fold"/>
</dbReference>
<dbReference type="PROSITE" id="PS50837">
    <property type="entry name" value="NACHT"/>
    <property type="match status" value="1"/>
</dbReference>
<proteinExistence type="predicted"/>
<dbReference type="SUPFAM" id="SSF48371">
    <property type="entry name" value="ARM repeat"/>
    <property type="match status" value="1"/>
</dbReference>
<dbReference type="EMBL" id="FYEK01000027">
    <property type="protein sequence ID" value="SNB64682.1"/>
    <property type="molecule type" value="Genomic_DNA"/>
</dbReference>
<dbReference type="InterPro" id="IPR004155">
    <property type="entry name" value="PBS_lyase_HEAT"/>
</dbReference>
<organism evidence="3 4">
    <name type="scientific">Thermoflexus hugenholtzii JAD2</name>
    <dbReference type="NCBI Taxonomy" id="877466"/>
    <lineage>
        <taxon>Bacteria</taxon>
        <taxon>Bacillati</taxon>
        <taxon>Chloroflexota</taxon>
        <taxon>Thermoflexia</taxon>
        <taxon>Thermoflexales</taxon>
        <taxon>Thermoflexaceae</taxon>
        <taxon>Thermoflexus</taxon>
    </lineage>
</organism>
<evidence type="ECO:0000313" key="3">
    <source>
        <dbReference type="EMBL" id="SNB64682.1"/>
    </source>
</evidence>
<keyword evidence="1" id="KW-1133">Transmembrane helix</keyword>
<keyword evidence="1" id="KW-0812">Transmembrane</keyword>
<feature type="transmembrane region" description="Helical" evidence="1">
    <location>
        <begin position="12"/>
        <end position="31"/>
    </location>
</feature>
<dbReference type="Gene3D" id="1.25.10.10">
    <property type="entry name" value="Leucine-rich Repeat Variant"/>
    <property type="match status" value="3"/>
</dbReference>
<dbReference type="RefSeq" id="WP_088571104.1">
    <property type="nucleotide sequence ID" value="NZ_FYEK01000027.1"/>
</dbReference>
<dbReference type="InterPro" id="IPR007111">
    <property type="entry name" value="NACHT_NTPase"/>
</dbReference>
<keyword evidence="1" id="KW-0472">Membrane</keyword>
<dbReference type="InParanoid" id="A0A212QYA0"/>
<evidence type="ECO:0000259" key="2">
    <source>
        <dbReference type="PROSITE" id="PS50837"/>
    </source>
</evidence>
<dbReference type="OrthoDB" id="134778at2"/>
<dbReference type="InterPro" id="IPR011989">
    <property type="entry name" value="ARM-like"/>
</dbReference>
<feature type="domain" description="NACHT" evidence="2">
    <location>
        <begin position="121"/>
        <end position="242"/>
    </location>
</feature>
<dbReference type="SMART" id="SM00567">
    <property type="entry name" value="EZ_HEAT"/>
    <property type="match status" value="7"/>
</dbReference>